<reference evidence="8 9" key="1">
    <citation type="journal article" date="2011" name="J. Bacteriol.">
        <title>Complete genome of the cellulolytic ruminal bacterium Ruminococcus albus 7.</title>
        <authorList>
            <person name="Suen G."/>
            <person name="Stevenson D.M."/>
            <person name="Bruce D.C."/>
            <person name="Chertkov O."/>
            <person name="Copeland A."/>
            <person name="Cheng J.F."/>
            <person name="Detter C."/>
            <person name="Detter J.C."/>
            <person name="Goodwin L.A."/>
            <person name="Han C.S."/>
            <person name="Hauser L.J."/>
            <person name="Ivanova N.N."/>
            <person name="Kyrpides N.C."/>
            <person name="Land M.L."/>
            <person name="Lapidus A."/>
            <person name="Lucas S."/>
            <person name="Ovchinnikova G."/>
            <person name="Pitluck S."/>
            <person name="Tapia R."/>
            <person name="Woyke T."/>
            <person name="Boyum J."/>
            <person name="Mead D."/>
            <person name="Weimer P.J."/>
        </authorList>
    </citation>
    <scope>NUCLEOTIDE SEQUENCE [LARGE SCALE GENOMIC DNA]</scope>
    <source>
        <strain evidence="9">ATCC 27210 / DSM 20455 / JCM 14654 / NCDO 2250 / 7</strain>
    </source>
</reference>
<feature type="chain" id="PRO_5039264175" evidence="6">
    <location>
        <begin position="27"/>
        <end position="1311"/>
    </location>
</feature>
<evidence type="ECO:0000256" key="3">
    <source>
        <dbReference type="ARBA" id="ARBA00022729"/>
    </source>
</evidence>
<evidence type="ECO:0000313" key="8">
    <source>
        <dbReference type="EMBL" id="ADU21319.1"/>
    </source>
</evidence>
<dbReference type="Pfam" id="PF18884">
    <property type="entry name" value="TSP3_bac"/>
    <property type="match status" value="3"/>
</dbReference>
<dbReference type="Gene3D" id="3.40.50.410">
    <property type="entry name" value="von Willebrand factor, type A domain"/>
    <property type="match status" value="1"/>
</dbReference>
<dbReference type="InterPro" id="IPR036465">
    <property type="entry name" value="vWFA_dom_sf"/>
</dbReference>
<evidence type="ECO:0000259" key="7">
    <source>
        <dbReference type="PROSITE" id="PS50234"/>
    </source>
</evidence>
<dbReference type="Proteomes" id="UP000006919">
    <property type="component" value="Chromosome"/>
</dbReference>
<keyword evidence="3 6" id="KW-0732">Signal</keyword>
<sequence length="1311" mass="146336" precursor="true">MKDKNRSKLKRIISGLLALTMTGALSAVMPASADNIIVSNDNYSILAEKVKLNGTHVNVNGDIHGDDSLEFGGYQVTVNGGCYYTNEIKNYCGELTYSTGVCTENHMDIPQLGDCLYYLAGLTGANEYHDGIVFNWQEELELSSTISYDFFNAYGRNIWVQDIIASKNDLSFNSTDLSTHQYKEAFVYSANGDISIQANNVDLDGLIYAPNGKVIINATSIDFSGVIIAEEVEINGNDVNISTSESNAYLIELASSIYGKREIIAVGDYDSDNSLVKLAWNSNMIGDAFSVWASYDGTDYTKVTDINDLSYDYQVENGHNSVDIYIEQELLSGTKLGSNVVSLIADENGNYSVVMDDSDKDGLVDPLEKILGTNVNDPDTDSDGLTDYEEAYFTHTDPIQYDSDQNDICDADEDPDRDGLNFREELDLGTDLFEEDTDNDHLNDGDEVKVHFTDPLVKDTDGDDFVDGYEVNYNRDPLNPDSDGDGISDGDDIYTITKSSKESDSKVSVELTIDIPGKSVDSLSIDKVPEDDVFLPSEMPGFIGNGFDFYVDCEFDTATMKYTFDESLLDTPDFEPAVYYCDIVNQKMVLLDDQVYDPVTCTVTAKTTHFSRYILLNKTAFEKIWDKDFAGTSVDNSGKTVAMDIALVIDSSGSMTWNDPKNLRKDAAKEFVDKLSSIDEAAIIDFDSSSKINRNLTSNRTLLYSAIDDIDSSGGTSLTAGVSKGLEALSKSNDKKIMILLTDGKGPYDKSLTTQAINAGVTIYTIGLGTNNDIDQPLLNSIATETGGKYYHAKKDIDIQGSFDNVSGDLGNKDSDEDGLPDIVEKNLYWFNGVSLSKAAKEHKPSDIDLYLGFDHNNKNTFYKYLSDGDIVVEYKQISKDRYEAKLLDGVIWDIPNFNKKRVENFREDVCDQLGNMLASNNTDSAIYGDNVAHHILAYHSDAGVYKCEYCDYTVVDPKIEDEDLLSEADKYLMFSVDSMADHAKSLGERKMFQTTEFAIRAHTAKNYGVTAKNYSTFDNYGHYVAPEICTSSFNNMRLDNYYLSIHLKEEGLSDTINSIGEYYLFDHMGDLLDDAIKPILSTAIYDGFLYGQYTVLGEQFKVDYKSALPEETVKEFVSAFLAELGTLFIDDQMKNERKTNYECKQLYKKMIEDIAVTAFADYISNGSYTLAIITYDVLNIILNVTYKIGGRATVMPGNYTTNIVYILKDGSSEGYPYNEYQFIAQIADIFGKKYLDKLNKVNNEDNSYFINNNITISPAHKLDHSGKFKIVVNVLEEKYNNYSYTLEDPNIYRFNNFTDLNMIVTRNSNI</sequence>
<evidence type="ECO:0000256" key="4">
    <source>
        <dbReference type="ARBA" id="ARBA00022837"/>
    </source>
</evidence>
<evidence type="ECO:0000256" key="2">
    <source>
        <dbReference type="ARBA" id="ARBA00022525"/>
    </source>
</evidence>
<keyword evidence="2" id="KW-0964">Secreted</keyword>
<dbReference type="PANTHER" id="PTHR10579">
    <property type="entry name" value="CALCIUM-ACTIVATED CHLORIDE CHANNEL REGULATOR"/>
    <property type="match status" value="1"/>
</dbReference>
<evidence type="ECO:0000256" key="5">
    <source>
        <dbReference type="SAM" id="MobiDB-lite"/>
    </source>
</evidence>
<keyword evidence="4" id="KW-0106">Calcium</keyword>
<dbReference type="CDD" id="cd00198">
    <property type="entry name" value="vWFA"/>
    <property type="match status" value="1"/>
</dbReference>
<dbReference type="OrthoDB" id="1816079at2"/>
<dbReference type="RefSeq" id="WP_013497501.1">
    <property type="nucleotide sequence ID" value="NC_014833.1"/>
</dbReference>
<feature type="signal peptide" evidence="6">
    <location>
        <begin position="1"/>
        <end position="26"/>
    </location>
</feature>
<dbReference type="InterPro" id="IPR051266">
    <property type="entry name" value="CLCR"/>
</dbReference>
<evidence type="ECO:0000256" key="6">
    <source>
        <dbReference type="SAM" id="SignalP"/>
    </source>
</evidence>
<feature type="region of interest" description="Disordered" evidence="5">
    <location>
        <begin position="397"/>
        <end position="420"/>
    </location>
</feature>
<protein>
    <submittedName>
        <fullName evidence="8">von Willebrand factor type A</fullName>
    </submittedName>
</protein>
<dbReference type="SUPFAM" id="SSF53300">
    <property type="entry name" value="vWA-like"/>
    <property type="match status" value="1"/>
</dbReference>
<dbReference type="PANTHER" id="PTHR10579:SF43">
    <property type="entry name" value="ZINC FINGER (C3HC4-TYPE RING FINGER) FAMILY PROTEIN"/>
    <property type="match status" value="1"/>
</dbReference>
<dbReference type="KEGG" id="ral:Rumal_0786"/>
<dbReference type="InterPro" id="IPR002035">
    <property type="entry name" value="VWF_A"/>
</dbReference>
<dbReference type="eggNOG" id="COG2304">
    <property type="taxonomic scope" value="Bacteria"/>
</dbReference>
<comment type="subcellular location">
    <subcellularLocation>
        <location evidence="1">Secreted</location>
    </subcellularLocation>
</comment>
<accession>E6UI66</accession>
<dbReference type="InterPro" id="IPR059100">
    <property type="entry name" value="TSP3_bac"/>
</dbReference>
<name>E6UI66_RUMA7</name>
<evidence type="ECO:0000313" key="9">
    <source>
        <dbReference type="Proteomes" id="UP000006919"/>
    </source>
</evidence>
<gene>
    <name evidence="8" type="ordered locus">Rumal_0786</name>
</gene>
<feature type="domain" description="VWFA" evidence="7">
    <location>
        <begin position="644"/>
        <end position="810"/>
    </location>
</feature>
<dbReference type="SMART" id="SM00327">
    <property type="entry name" value="VWA"/>
    <property type="match status" value="1"/>
</dbReference>
<dbReference type="EMBL" id="CP002403">
    <property type="protein sequence ID" value="ADU21319.1"/>
    <property type="molecule type" value="Genomic_DNA"/>
</dbReference>
<organism evidence="8 9">
    <name type="scientific">Ruminococcus albus (strain ATCC 27210 / DSM 20455 / JCM 14654 / NCDO 2250 / 7)</name>
    <dbReference type="NCBI Taxonomy" id="697329"/>
    <lineage>
        <taxon>Bacteria</taxon>
        <taxon>Bacillati</taxon>
        <taxon>Bacillota</taxon>
        <taxon>Clostridia</taxon>
        <taxon>Eubacteriales</taxon>
        <taxon>Oscillospiraceae</taxon>
        <taxon>Ruminococcus</taxon>
    </lineage>
</organism>
<proteinExistence type="predicted"/>
<dbReference type="PROSITE" id="PS50234">
    <property type="entry name" value="VWFA"/>
    <property type="match status" value="1"/>
</dbReference>
<dbReference type="Pfam" id="PF00092">
    <property type="entry name" value="VWA"/>
    <property type="match status" value="1"/>
</dbReference>
<dbReference type="HOGENOM" id="CLU_260674_0_0_9"/>
<evidence type="ECO:0000256" key="1">
    <source>
        <dbReference type="ARBA" id="ARBA00004613"/>
    </source>
</evidence>
<feature type="compositionally biased region" description="Acidic residues" evidence="5">
    <location>
        <begin position="404"/>
        <end position="416"/>
    </location>
</feature>